<keyword evidence="3" id="KW-0804">Transcription</keyword>
<dbReference type="Pfam" id="PF13377">
    <property type="entry name" value="Peripla_BP_3"/>
    <property type="match status" value="1"/>
</dbReference>
<evidence type="ECO:0000313" key="5">
    <source>
        <dbReference type="EMBL" id="MFC7063402.1"/>
    </source>
</evidence>
<dbReference type="Pfam" id="PF00356">
    <property type="entry name" value="LacI"/>
    <property type="match status" value="1"/>
</dbReference>
<evidence type="ECO:0000256" key="1">
    <source>
        <dbReference type="ARBA" id="ARBA00023015"/>
    </source>
</evidence>
<comment type="caution">
    <text evidence="5">The sequence shown here is derived from an EMBL/GenBank/DDBJ whole genome shotgun (WGS) entry which is preliminary data.</text>
</comment>
<gene>
    <name evidence="5" type="ORF">ACFQIC_16430</name>
</gene>
<dbReference type="PROSITE" id="PS00356">
    <property type="entry name" value="HTH_LACI_1"/>
    <property type="match status" value="1"/>
</dbReference>
<dbReference type="PROSITE" id="PS50932">
    <property type="entry name" value="HTH_LACI_2"/>
    <property type="match status" value="1"/>
</dbReference>
<keyword evidence="2 5" id="KW-0238">DNA-binding</keyword>
<keyword evidence="1" id="KW-0805">Transcription regulation</keyword>
<dbReference type="SUPFAM" id="SSF53822">
    <property type="entry name" value="Periplasmic binding protein-like I"/>
    <property type="match status" value="1"/>
</dbReference>
<reference evidence="6" key="1">
    <citation type="journal article" date="2019" name="Int. J. Syst. Evol. Microbiol.">
        <title>The Global Catalogue of Microorganisms (GCM) 10K type strain sequencing project: providing services to taxonomists for standard genome sequencing and annotation.</title>
        <authorList>
            <consortium name="The Broad Institute Genomics Platform"/>
            <consortium name="The Broad Institute Genome Sequencing Center for Infectious Disease"/>
            <person name="Wu L."/>
            <person name="Ma J."/>
        </authorList>
    </citation>
    <scope>NUCLEOTIDE SEQUENCE [LARGE SCALE GENOMIC DNA]</scope>
    <source>
        <strain evidence="6">CGMCC 4.1621</strain>
    </source>
</reference>
<sequence>MKSITISDVAAHAEVSKSTVSQFLNKRYDYMGEKTKQRIEMAIDTLGYQPNIVARSLKQKSTKTIGVIVANILHNFSTEVSRAIEDVCNHSGFHMIICNADDDPVKEKHYIEILLAKQVDGLIIFPTGNNRDLYQKMLDNQYPLVFLDRSVEGIPISAIMLENEKASRLAVEHLVQKDYKRIGMLTTSIIHNISPRLERVSGYKKALHDYGLPMRDDYVNSVESSSVQDSLEEMLGLSEPPEAIVAGNDLVLIEILKFVKRHHLRLPEDLAVIGIDDVSFASFFTPPITTVAQPTFKMGKMAAEVLMDKINQKRIEDERLDYRFEPTLMVRDSVDNKDVT</sequence>
<dbReference type="SUPFAM" id="SSF47413">
    <property type="entry name" value="lambda repressor-like DNA-binding domains"/>
    <property type="match status" value="1"/>
</dbReference>
<dbReference type="InterPro" id="IPR000843">
    <property type="entry name" value="HTH_LacI"/>
</dbReference>
<dbReference type="Gene3D" id="3.40.50.2300">
    <property type="match status" value="2"/>
</dbReference>
<name>A0ABW2EM53_9BACI</name>
<evidence type="ECO:0000256" key="2">
    <source>
        <dbReference type="ARBA" id="ARBA00023125"/>
    </source>
</evidence>
<protein>
    <submittedName>
        <fullName evidence="5">LacI family DNA-binding transcriptional regulator</fullName>
    </submittedName>
</protein>
<dbReference type="SMART" id="SM00354">
    <property type="entry name" value="HTH_LACI"/>
    <property type="match status" value="1"/>
</dbReference>
<keyword evidence="6" id="KW-1185">Reference proteome</keyword>
<evidence type="ECO:0000313" key="6">
    <source>
        <dbReference type="Proteomes" id="UP001596410"/>
    </source>
</evidence>
<feature type="domain" description="HTH lacI-type" evidence="4">
    <location>
        <begin position="4"/>
        <end position="59"/>
    </location>
</feature>
<dbReference type="InterPro" id="IPR046335">
    <property type="entry name" value="LacI/GalR-like_sensor"/>
</dbReference>
<dbReference type="InterPro" id="IPR028082">
    <property type="entry name" value="Peripla_BP_I"/>
</dbReference>
<dbReference type="Proteomes" id="UP001596410">
    <property type="component" value="Unassembled WGS sequence"/>
</dbReference>
<dbReference type="Gene3D" id="1.10.260.40">
    <property type="entry name" value="lambda repressor-like DNA-binding domains"/>
    <property type="match status" value="1"/>
</dbReference>
<organism evidence="5 6">
    <name type="scientific">Halobacillus seohaensis</name>
    <dbReference type="NCBI Taxonomy" id="447421"/>
    <lineage>
        <taxon>Bacteria</taxon>
        <taxon>Bacillati</taxon>
        <taxon>Bacillota</taxon>
        <taxon>Bacilli</taxon>
        <taxon>Bacillales</taxon>
        <taxon>Bacillaceae</taxon>
        <taxon>Halobacillus</taxon>
    </lineage>
</organism>
<accession>A0ABW2EM53</accession>
<proteinExistence type="predicted"/>
<dbReference type="GO" id="GO:0003677">
    <property type="term" value="F:DNA binding"/>
    <property type="evidence" value="ECO:0007669"/>
    <property type="project" value="UniProtKB-KW"/>
</dbReference>
<dbReference type="CDD" id="cd19977">
    <property type="entry name" value="PBP1_EndR-like"/>
    <property type="match status" value="1"/>
</dbReference>
<dbReference type="PANTHER" id="PTHR30146:SF109">
    <property type="entry name" value="HTH-TYPE TRANSCRIPTIONAL REGULATOR GALS"/>
    <property type="match status" value="1"/>
</dbReference>
<evidence type="ECO:0000259" key="4">
    <source>
        <dbReference type="PROSITE" id="PS50932"/>
    </source>
</evidence>
<dbReference type="CDD" id="cd01392">
    <property type="entry name" value="HTH_LacI"/>
    <property type="match status" value="1"/>
</dbReference>
<dbReference type="RefSeq" id="WP_204708520.1">
    <property type="nucleotide sequence ID" value="NZ_JBHSZV010000047.1"/>
</dbReference>
<dbReference type="PANTHER" id="PTHR30146">
    <property type="entry name" value="LACI-RELATED TRANSCRIPTIONAL REPRESSOR"/>
    <property type="match status" value="1"/>
</dbReference>
<dbReference type="InterPro" id="IPR010982">
    <property type="entry name" value="Lambda_DNA-bd_dom_sf"/>
</dbReference>
<evidence type="ECO:0000256" key="3">
    <source>
        <dbReference type="ARBA" id="ARBA00023163"/>
    </source>
</evidence>
<dbReference type="EMBL" id="JBHSZV010000047">
    <property type="protein sequence ID" value="MFC7063402.1"/>
    <property type="molecule type" value="Genomic_DNA"/>
</dbReference>